<dbReference type="PANTHER" id="PTHR47174:SF1">
    <property type="entry name" value="REDUCED VIABILITY UPON STARVATION PROTEIN 167"/>
    <property type="match status" value="1"/>
</dbReference>
<dbReference type="InterPro" id="IPR036028">
    <property type="entry name" value="SH3-like_dom_sf"/>
</dbReference>
<evidence type="ECO:0000313" key="5">
    <source>
        <dbReference type="Proteomes" id="UP000054166"/>
    </source>
</evidence>
<feature type="non-terminal residue" evidence="4">
    <location>
        <position position="1"/>
    </location>
</feature>
<dbReference type="GO" id="GO:0051666">
    <property type="term" value="P:actin cortical patch localization"/>
    <property type="evidence" value="ECO:0007669"/>
    <property type="project" value="InterPro"/>
</dbReference>
<evidence type="ECO:0000256" key="1">
    <source>
        <dbReference type="ARBA" id="ARBA00022443"/>
    </source>
</evidence>
<dbReference type="Proteomes" id="UP000054166">
    <property type="component" value="Unassembled WGS sequence"/>
</dbReference>
<name>A0A0C3F8Q1_PILCF</name>
<dbReference type="PROSITE" id="PS50002">
    <property type="entry name" value="SH3"/>
    <property type="match status" value="1"/>
</dbReference>
<dbReference type="InterPro" id="IPR046982">
    <property type="entry name" value="BIN3/RVS161-like"/>
</dbReference>
<dbReference type="AlphaFoldDB" id="A0A0C3F8Q1"/>
<dbReference type="GO" id="GO:0097320">
    <property type="term" value="P:plasma membrane tubulation"/>
    <property type="evidence" value="ECO:0007669"/>
    <property type="project" value="TreeGrafter"/>
</dbReference>
<dbReference type="SUPFAM" id="SSF50044">
    <property type="entry name" value="SH3-domain"/>
    <property type="match status" value="1"/>
</dbReference>
<proteinExistence type="predicted"/>
<reference evidence="5" key="2">
    <citation type="submission" date="2015-01" db="EMBL/GenBank/DDBJ databases">
        <title>Evolutionary Origins and Diversification of the Mycorrhizal Mutualists.</title>
        <authorList>
            <consortium name="DOE Joint Genome Institute"/>
            <consortium name="Mycorrhizal Genomics Consortium"/>
            <person name="Kohler A."/>
            <person name="Kuo A."/>
            <person name="Nagy L.G."/>
            <person name="Floudas D."/>
            <person name="Copeland A."/>
            <person name="Barry K.W."/>
            <person name="Cichocki N."/>
            <person name="Veneault-Fourrey C."/>
            <person name="LaButti K."/>
            <person name="Lindquist E.A."/>
            <person name="Lipzen A."/>
            <person name="Lundell T."/>
            <person name="Morin E."/>
            <person name="Murat C."/>
            <person name="Riley R."/>
            <person name="Ohm R."/>
            <person name="Sun H."/>
            <person name="Tunlid A."/>
            <person name="Henrissat B."/>
            <person name="Grigoriev I.V."/>
            <person name="Hibbett D.S."/>
            <person name="Martin F."/>
        </authorList>
    </citation>
    <scope>NUCLEOTIDE SEQUENCE [LARGE SCALE GENOMIC DNA]</scope>
    <source>
        <strain evidence="5">F 1598</strain>
    </source>
</reference>
<dbReference type="STRING" id="765440.A0A0C3F8Q1"/>
<evidence type="ECO:0000259" key="3">
    <source>
        <dbReference type="PROSITE" id="PS50002"/>
    </source>
</evidence>
<accession>A0A0C3F8Q1</accession>
<feature type="non-terminal residue" evidence="4">
    <location>
        <position position="51"/>
    </location>
</feature>
<dbReference type="GO" id="GO:0030479">
    <property type="term" value="C:actin cortical patch"/>
    <property type="evidence" value="ECO:0007669"/>
    <property type="project" value="TreeGrafter"/>
</dbReference>
<dbReference type="PRINTS" id="PR00452">
    <property type="entry name" value="SH3DOMAIN"/>
</dbReference>
<dbReference type="Pfam" id="PF00018">
    <property type="entry name" value="SH3_1"/>
    <property type="match status" value="1"/>
</dbReference>
<keyword evidence="1 2" id="KW-0728">SH3 domain</keyword>
<dbReference type="Gene3D" id="2.30.30.40">
    <property type="entry name" value="SH3 Domains"/>
    <property type="match status" value="1"/>
</dbReference>
<gene>
    <name evidence="4" type="ORF">PILCRDRAFT_39012</name>
</gene>
<reference evidence="4 5" key="1">
    <citation type="submission" date="2014-04" db="EMBL/GenBank/DDBJ databases">
        <authorList>
            <consortium name="DOE Joint Genome Institute"/>
            <person name="Kuo A."/>
            <person name="Tarkka M."/>
            <person name="Buscot F."/>
            <person name="Kohler A."/>
            <person name="Nagy L.G."/>
            <person name="Floudas D."/>
            <person name="Copeland A."/>
            <person name="Barry K.W."/>
            <person name="Cichocki N."/>
            <person name="Veneault-Fourrey C."/>
            <person name="LaButti K."/>
            <person name="Lindquist E.A."/>
            <person name="Lipzen A."/>
            <person name="Lundell T."/>
            <person name="Morin E."/>
            <person name="Murat C."/>
            <person name="Sun H."/>
            <person name="Tunlid A."/>
            <person name="Henrissat B."/>
            <person name="Grigoriev I.V."/>
            <person name="Hibbett D.S."/>
            <person name="Martin F."/>
            <person name="Nordberg H.P."/>
            <person name="Cantor M.N."/>
            <person name="Hua S.X."/>
        </authorList>
    </citation>
    <scope>NUCLEOTIDE SEQUENCE [LARGE SCALE GENOMIC DNA]</scope>
    <source>
        <strain evidence="4 5">F 1598</strain>
    </source>
</reference>
<dbReference type="GO" id="GO:0031097">
    <property type="term" value="C:medial cortex"/>
    <property type="evidence" value="ECO:0007669"/>
    <property type="project" value="TreeGrafter"/>
</dbReference>
<organism evidence="4 5">
    <name type="scientific">Piloderma croceum (strain F 1598)</name>
    <dbReference type="NCBI Taxonomy" id="765440"/>
    <lineage>
        <taxon>Eukaryota</taxon>
        <taxon>Fungi</taxon>
        <taxon>Dikarya</taxon>
        <taxon>Basidiomycota</taxon>
        <taxon>Agaricomycotina</taxon>
        <taxon>Agaricomycetes</taxon>
        <taxon>Agaricomycetidae</taxon>
        <taxon>Atheliales</taxon>
        <taxon>Atheliaceae</taxon>
        <taxon>Piloderma</taxon>
    </lineage>
</organism>
<dbReference type="GO" id="GO:0006897">
    <property type="term" value="P:endocytosis"/>
    <property type="evidence" value="ECO:0007669"/>
    <property type="project" value="InterPro"/>
</dbReference>
<dbReference type="GO" id="GO:1990528">
    <property type="term" value="C:Rvs161p-Rvs167p complex"/>
    <property type="evidence" value="ECO:0007669"/>
    <property type="project" value="TreeGrafter"/>
</dbReference>
<dbReference type="OrthoDB" id="10255964at2759"/>
<dbReference type="GO" id="GO:0008289">
    <property type="term" value="F:lipid binding"/>
    <property type="evidence" value="ECO:0007669"/>
    <property type="project" value="TreeGrafter"/>
</dbReference>
<sequence length="51" mass="5740">YGHALYTFKATEFGDLGFKKGDMIEVVDSTYGNWWTGQLAGRFGIFPANYV</sequence>
<dbReference type="InParanoid" id="A0A0C3F8Q1"/>
<dbReference type="EMBL" id="KN833036">
    <property type="protein sequence ID" value="KIM76274.1"/>
    <property type="molecule type" value="Genomic_DNA"/>
</dbReference>
<feature type="domain" description="SH3" evidence="3">
    <location>
        <begin position="1"/>
        <end position="51"/>
    </location>
</feature>
<evidence type="ECO:0000313" key="4">
    <source>
        <dbReference type="EMBL" id="KIM76274.1"/>
    </source>
</evidence>
<dbReference type="PRINTS" id="PR00499">
    <property type="entry name" value="P67PHOX"/>
</dbReference>
<evidence type="ECO:0000256" key="2">
    <source>
        <dbReference type="PROSITE-ProRule" id="PRU00192"/>
    </source>
</evidence>
<dbReference type="PANTHER" id="PTHR47174">
    <property type="entry name" value="BRIDGING INTEGRATOR 3"/>
    <property type="match status" value="1"/>
</dbReference>
<keyword evidence="5" id="KW-1185">Reference proteome</keyword>
<protein>
    <recommendedName>
        <fullName evidence="3">SH3 domain-containing protein</fullName>
    </recommendedName>
</protein>
<dbReference type="SMART" id="SM00326">
    <property type="entry name" value="SH3"/>
    <property type="match status" value="1"/>
</dbReference>
<dbReference type="InterPro" id="IPR001452">
    <property type="entry name" value="SH3_domain"/>
</dbReference>
<dbReference type="HOGENOM" id="CLU_186395_2_1_1"/>
<dbReference type="GO" id="GO:0043332">
    <property type="term" value="C:mating projection tip"/>
    <property type="evidence" value="ECO:0007669"/>
    <property type="project" value="TreeGrafter"/>
</dbReference>